<dbReference type="InterPro" id="IPR052797">
    <property type="entry name" value="RegFact_GeneExpr_CellDeath"/>
</dbReference>
<dbReference type="PROSITE" id="PS50157">
    <property type="entry name" value="ZINC_FINGER_C2H2_2"/>
    <property type="match status" value="2"/>
</dbReference>
<dbReference type="Proteomes" id="UP000024635">
    <property type="component" value="Unassembled WGS sequence"/>
</dbReference>
<dbReference type="SUPFAM" id="SSF57667">
    <property type="entry name" value="beta-beta-alpha zinc fingers"/>
    <property type="match status" value="1"/>
</dbReference>
<evidence type="ECO:0000313" key="3">
    <source>
        <dbReference type="EMBL" id="EYC21779.1"/>
    </source>
</evidence>
<sequence length="446" mass="51089">MRKMDICCVCGHGPHRLNYLYDHLRKQHKWDEKQIEQKKIEHQKRNAEKENYRCSICVKILGSIRSLKRHMEEIHAISELDIERGLVTCPSCGRKFAKNSDLARHCREQHSGGGNGQDYETIKGEFTSMQEFESWKESLEASATTTFAKRSSKHSKHGRKHYYICKYARRASADIHAEEYIDAYGRTKRVHHHCPAFLKVLERDDGTVHYEACVGHLGHAVNPAFFRLSNSDENVIVNVPKLDKWWDRGAAFLGKDNQSEPAQERRAVVPILVYGRLEVTVVLIHRKSEEKPSSVLLDPSHIKTGKGPNKHNGQTHDELFVVDPVPACDARVKEEPVIEAEVVADEEINAPSTSHDPEVERIDLSKEAFQRFEEVVAYAYEVMRSCMEKNLHELINEATDALEFKINEIAEKAGFNFEVPRRAAVLSNGVTPKLEPMEKYETVRIK</sequence>
<dbReference type="AlphaFoldDB" id="A0A016V271"/>
<name>A0A016V271_9BILA</name>
<dbReference type="GO" id="GO:0008270">
    <property type="term" value="F:zinc ion binding"/>
    <property type="evidence" value="ECO:0007669"/>
    <property type="project" value="UniProtKB-KW"/>
</dbReference>
<dbReference type="EMBL" id="JARK01001354">
    <property type="protein sequence ID" value="EYC21779.1"/>
    <property type="molecule type" value="Genomic_DNA"/>
</dbReference>
<keyword evidence="1" id="KW-0479">Metal-binding</keyword>
<dbReference type="PANTHER" id="PTHR33936">
    <property type="entry name" value="PROTEIN CBG17840"/>
    <property type="match status" value="1"/>
</dbReference>
<gene>
    <name evidence="3" type="primary">Acey_s0018.g3529</name>
    <name evidence="3" type="ORF">Y032_0018g3529</name>
</gene>
<keyword evidence="1" id="KW-0863">Zinc-finger</keyword>
<keyword evidence="1" id="KW-0862">Zinc</keyword>
<dbReference type="SMART" id="SM00355">
    <property type="entry name" value="ZnF_C2H2"/>
    <property type="match status" value="3"/>
</dbReference>
<accession>A0A016V271</accession>
<feature type="domain" description="C2H2-type" evidence="2">
    <location>
        <begin position="52"/>
        <end position="76"/>
    </location>
</feature>
<dbReference type="PANTHER" id="PTHR33936:SF24">
    <property type="entry name" value="C2H2-TYPE DOMAIN-CONTAINING PROTEIN"/>
    <property type="match status" value="1"/>
</dbReference>
<keyword evidence="4" id="KW-1185">Reference proteome</keyword>
<protein>
    <recommendedName>
        <fullName evidence="2">C2H2-type domain-containing protein</fullName>
    </recommendedName>
</protein>
<dbReference type="InterPro" id="IPR013087">
    <property type="entry name" value="Znf_C2H2_type"/>
</dbReference>
<feature type="domain" description="C2H2-type" evidence="2">
    <location>
        <begin position="87"/>
        <end position="115"/>
    </location>
</feature>
<comment type="caution">
    <text evidence="3">The sequence shown here is derived from an EMBL/GenBank/DDBJ whole genome shotgun (WGS) entry which is preliminary data.</text>
</comment>
<proteinExistence type="predicted"/>
<dbReference type="PROSITE" id="PS00028">
    <property type="entry name" value="ZINC_FINGER_C2H2_1"/>
    <property type="match status" value="1"/>
</dbReference>
<dbReference type="OrthoDB" id="10004641at2759"/>
<organism evidence="3 4">
    <name type="scientific">Ancylostoma ceylanicum</name>
    <dbReference type="NCBI Taxonomy" id="53326"/>
    <lineage>
        <taxon>Eukaryota</taxon>
        <taxon>Metazoa</taxon>
        <taxon>Ecdysozoa</taxon>
        <taxon>Nematoda</taxon>
        <taxon>Chromadorea</taxon>
        <taxon>Rhabditida</taxon>
        <taxon>Rhabditina</taxon>
        <taxon>Rhabditomorpha</taxon>
        <taxon>Strongyloidea</taxon>
        <taxon>Ancylostomatidae</taxon>
        <taxon>Ancylostomatinae</taxon>
        <taxon>Ancylostoma</taxon>
    </lineage>
</organism>
<evidence type="ECO:0000256" key="1">
    <source>
        <dbReference type="PROSITE-ProRule" id="PRU00042"/>
    </source>
</evidence>
<dbReference type="Gene3D" id="3.30.160.60">
    <property type="entry name" value="Classic Zinc Finger"/>
    <property type="match status" value="1"/>
</dbReference>
<dbReference type="InterPro" id="IPR036236">
    <property type="entry name" value="Znf_C2H2_sf"/>
</dbReference>
<evidence type="ECO:0000313" key="4">
    <source>
        <dbReference type="Proteomes" id="UP000024635"/>
    </source>
</evidence>
<reference evidence="4" key="1">
    <citation type="journal article" date="2015" name="Nat. Genet.">
        <title>The genome and transcriptome of the zoonotic hookworm Ancylostoma ceylanicum identify infection-specific gene families.</title>
        <authorList>
            <person name="Schwarz E.M."/>
            <person name="Hu Y."/>
            <person name="Antoshechkin I."/>
            <person name="Miller M.M."/>
            <person name="Sternberg P.W."/>
            <person name="Aroian R.V."/>
        </authorList>
    </citation>
    <scope>NUCLEOTIDE SEQUENCE</scope>
    <source>
        <strain evidence="4">HY135</strain>
    </source>
</reference>
<evidence type="ECO:0000259" key="2">
    <source>
        <dbReference type="PROSITE" id="PS50157"/>
    </source>
</evidence>